<accession>A0ABM4B0Z5</accession>
<dbReference type="SUPFAM" id="SSF53098">
    <property type="entry name" value="Ribonuclease H-like"/>
    <property type="match status" value="1"/>
</dbReference>
<proteinExistence type="predicted"/>
<dbReference type="PANTHER" id="PTHR45913:SF10">
    <property type="entry name" value="DUF4371 DOMAIN-CONTAINING PROTEIN"/>
    <property type="match status" value="1"/>
</dbReference>
<reference evidence="1" key="1">
    <citation type="submission" date="2025-05" db="UniProtKB">
        <authorList>
            <consortium name="RefSeq"/>
        </authorList>
    </citation>
    <scope>NUCLEOTIDE SEQUENCE [LARGE SCALE GENOMIC DNA]</scope>
</reference>
<reference evidence="2" key="2">
    <citation type="submission" date="2025-08" db="UniProtKB">
        <authorList>
            <consortium name="RefSeq"/>
        </authorList>
    </citation>
    <scope>IDENTIFICATION</scope>
</reference>
<sequence>MNANISDILGLIIMSTKKRKVGTKKEKLGTEKYAVIESDGNPLCLVCSLKLQNNKSSNIERHFEGKHKEFAQKYPKASSVQEELLELLPMKGQTRGKDIAESVLKCLETKNINIERRVSVATDGAPAMIAKNKALVAKSLGAVAQLKNVMEVNVPIVNFIGAKSLNHRIFKALLEEMDFIHKELVTFTAVRWLSRGKTLKRFSECLSKITKFLAVKKYNEEHCKLLKNSGWLQNFYFLLDMTEHFSKLNLKIQGKGNIYAQLLEELITFEQKLQLFLDDISGDQLIYFNNLRNFRIKIISEAEKVDRKQFFEITTTIFHQFASRFHDFKKYQE</sequence>
<evidence type="ECO:0000313" key="2">
    <source>
        <dbReference type="RefSeq" id="XP_065642450.1"/>
    </source>
</evidence>
<name>A0ABM4B0Z5_HYDVU</name>
<dbReference type="InterPro" id="IPR012337">
    <property type="entry name" value="RNaseH-like_sf"/>
</dbReference>
<protein>
    <submittedName>
        <fullName evidence="2">General transcription factor II-I repeat domain-containing protein 2B-like</fullName>
    </submittedName>
</protein>
<dbReference type="GeneID" id="136074077"/>
<evidence type="ECO:0000313" key="1">
    <source>
        <dbReference type="Proteomes" id="UP001652625"/>
    </source>
</evidence>
<keyword evidence="1" id="KW-1185">Reference proteome</keyword>
<dbReference type="Proteomes" id="UP001652625">
    <property type="component" value="Chromosome 01"/>
</dbReference>
<dbReference type="PANTHER" id="PTHR45913">
    <property type="entry name" value="EPM2A-INTERACTING PROTEIN 1"/>
    <property type="match status" value="1"/>
</dbReference>
<gene>
    <name evidence="2" type="primary">LOC136074077</name>
</gene>
<organism evidence="1 2">
    <name type="scientific">Hydra vulgaris</name>
    <name type="common">Hydra</name>
    <name type="synonym">Hydra attenuata</name>
    <dbReference type="NCBI Taxonomy" id="6087"/>
    <lineage>
        <taxon>Eukaryota</taxon>
        <taxon>Metazoa</taxon>
        <taxon>Cnidaria</taxon>
        <taxon>Hydrozoa</taxon>
        <taxon>Hydroidolina</taxon>
        <taxon>Anthoathecata</taxon>
        <taxon>Aplanulata</taxon>
        <taxon>Hydridae</taxon>
        <taxon>Hydra</taxon>
    </lineage>
</organism>
<dbReference type="RefSeq" id="XP_065642450.1">
    <property type="nucleotide sequence ID" value="XM_065786378.1"/>
</dbReference>